<dbReference type="Proteomes" id="UP000635384">
    <property type="component" value="Unassembled WGS sequence"/>
</dbReference>
<proteinExistence type="predicted"/>
<feature type="region of interest" description="Disordered" evidence="1">
    <location>
        <begin position="15"/>
        <end position="55"/>
    </location>
</feature>
<keyword evidence="3" id="KW-1185">Reference proteome</keyword>
<dbReference type="RefSeq" id="WP_190786901.1">
    <property type="nucleotide sequence ID" value="NZ_JACXLC010000001.1"/>
</dbReference>
<reference evidence="2 3" key="1">
    <citation type="submission" date="2020-09" db="EMBL/GenBank/DDBJ databases">
        <authorList>
            <person name="Yoon J.-W."/>
        </authorList>
    </citation>
    <scope>NUCLEOTIDE SEQUENCE [LARGE SCALE GENOMIC DNA]</scope>
    <source>
        <strain evidence="2 3">KMU-140</strain>
    </source>
</reference>
<evidence type="ECO:0000313" key="3">
    <source>
        <dbReference type="Proteomes" id="UP000635384"/>
    </source>
</evidence>
<dbReference type="EMBL" id="JACXLC010000001">
    <property type="protein sequence ID" value="MBD2841353.1"/>
    <property type="molecule type" value="Genomic_DNA"/>
</dbReference>
<evidence type="ECO:0000313" key="2">
    <source>
        <dbReference type="EMBL" id="MBD2841353.1"/>
    </source>
</evidence>
<comment type="caution">
    <text evidence="2">The sequence shown here is derived from an EMBL/GenBank/DDBJ whole genome shotgun (WGS) entry which is preliminary data.</text>
</comment>
<name>A0ABR8KQM2_9SPHN</name>
<evidence type="ECO:0000256" key="1">
    <source>
        <dbReference type="SAM" id="MobiDB-lite"/>
    </source>
</evidence>
<accession>A0ABR8KQM2</accession>
<organism evidence="2 3">
    <name type="scientific">Erythrobacter rubeus</name>
    <dbReference type="NCBI Taxonomy" id="2760803"/>
    <lineage>
        <taxon>Bacteria</taxon>
        <taxon>Pseudomonadati</taxon>
        <taxon>Pseudomonadota</taxon>
        <taxon>Alphaproteobacteria</taxon>
        <taxon>Sphingomonadales</taxon>
        <taxon>Erythrobacteraceae</taxon>
        <taxon>Erythrobacter/Porphyrobacter group</taxon>
        <taxon>Erythrobacter</taxon>
    </lineage>
</organism>
<protein>
    <recommendedName>
        <fullName evidence="4">DUF2927 domain-containing protein</fullName>
    </recommendedName>
</protein>
<gene>
    <name evidence="2" type="ORF">IB285_03670</name>
</gene>
<sequence>MPVSALFLASLALAAQPESSPAPVEDDNPVPEAQRSESDGRIVVEAPPTARERRRELRRMARDVIRRPRAGRTVGSYFRAICPKVFGIPDRPAKAIEDRMKSNAEELGVNRRDQSSNCRHNVSVIFVPPEKGPAEAWLTYESDLLKHLLSFQRLRVINEKDPVRAWGHDVVRTSDGGQSQDFVGRSISQAADFGNRAFFASRLLSATMVEIVGSVVMIELESAQGKTLHQLADYASMRSFANTAAIDPDTQPSAPTILTLFQDEDPPEELTAFDRAFISMLYDTSRNALKSRFYGNIATRALRMEQEDQAASGGD</sequence>
<evidence type="ECO:0008006" key="4">
    <source>
        <dbReference type="Google" id="ProtNLM"/>
    </source>
</evidence>